<dbReference type="AlphaFoldDB" id="X1PAX1"/>
<protein>
    <submittedName>
        <fullName evidence="1">Uncharacterized protein</fullName>
    </submittedName>
</protein>
<feature type="non-terminal residue" evidence="1">
    <location>
        <position position="1"/>
    </location>
</feature>
<comment type="caution">
    <text evidence="1">The sequence shown here is derived from an EMBL/GenBank/DDBJ whole genome shotgun (WGS) entry which is preliminary data.</text>
</comment>
<gene>
    <name evidence="1" type="ORF">S06H3_40276</name>
</gene>
<proteinExistence type="predicted"/>
<dbReference type="EMBL" id="BARV01024704">
    <property type="protein sequence ID" value="GAI36185.1"/>
    <property type="molecule type" value="Genomic_DNA"/>
</dbReference>
<evidence type="ECO:0000313" key="1">
    <source>
        <dbReference type="EMBL" id="GAI36185.1"/>
    </source>
</evidence>
<accession>X1PAX1</accession>
<organism evidence="1">
    <name type="scientific">marine sediment metagenome</name>
    <dbReference type="NCBI Taxonomy" id="412755"/>
    <lineage>
        <taxon>unclassified sequences</taxon>
        <taxon>metagenomes</taxon>
        <taxon>ecological metagenomes</taxon>
    </lineage>
</organism>
<sequence length="61" mass="6551">GKRGASMSLETAIERISNLANLTEMKRAKAELENDCMEGHYASARTALKQAVAILKEESGG</sequence>
<name>X1PAX1_9ZZZZ</name>
<reference evidence="1" key="1">
    <citation type="journal article" date="2014" name="Front. Microbiol.">
        <title>High frequency of phylogenetically diverse reductive dehalogenase-homologous genes in deep subseafloor sedimentary metagenomes.</title>
        <authorList>
            <person name="Kawai M."/>
            <person name="Futagami T."/>
            <person name="Toyoda A."/>
            <person name="Takaki Y."/>
            <person name="Nishi S."/>
            <person name="Hori S."/>
            <person name="Arai W."/>
            <person name="Tsubouchi T."/>
            <person name="Morono Y."/>
            <person name="Uchiyama I."/>
            <person name="Ito T."/>
            <person name="Fujiyama A."/>
            <person name="Inagaki F."/>
            <person name="Takami H."/>
        </authorList>
    </citation>
    <scope>NUCLEOTIDE SEQUENCE</scope>
    <source>
        <strain evidence="1">Expedition CK06-06</strain>
    </source>
</reference>